<feature type="binding site" evidence="9">
    <location>
        <position position="11"/>
    </location>
    <ligand>
        <name>Mn(2+)</name>
        <dbReference type="ChEBI" id="CHEBI:29035"/>
        <label>1</label>
    </ligand>
</feature>
<comment type="activity regulation">
    <text evidence="9">Nuclease activity is regulated by Rad50.</text>
</comment>
<organism evidence="12 13">
    <name type="scientific">Methanolapillus africanus</name>
    <dbReference type="NCBI Taxonomy" id="3028297"/>
    <lineage>
        <taxon>Archaea</taxon>
        <taxon>Methanobacteriati</taxon>
        <taxon>Methanobacteriota</taxon>
        <taxon>Stenosarchaea group</taxon>
        <taxon>Methanomicrobia</taxon>
        <taxon>Methanosarcinales</taxon>
        <taxon>Methanosarcinaceae</taxon>
        <taxon>Methanolapillus</taxon>
    </lineage>
</organism>
<keyword evidence="8 9" id="KW-0464">Manganese</keyword>
<feature type="binding site" evidence="9">
    <location>
        <position position="9"/>
    </location>
    <ligand>
        <name>Mn(2+)</name>
        <dbReference type="ChEBI" id="CHEBI:29035"/>
        <label>1</label>
    </ligand>
</feature>
<comment type="similarity">
    <text evidence="9">Belongs to the MRE11/RAD32 family.</text>
</comment>
<evidence type="ECO:0000256" key="1">
    <source>
        <dbReference type="ARBA" id="ARBA00022722"/>
    </source>
</evidence>
<protein>
    <recommendedName>
        <fullName evidence="9">DNA double-strand break repair protein Mre11</fullName>
        <ecNumber evidence="9">3.1.-.-</ecNumber>
    </recommendedName>
</protein>
<feature type="domain" description="Calcineurin-like phosphoesterase" evidence="11">
    <location>
        <begin position="3"/>
        <end position="117"/>
    </location>
</feature>
<proteinExistence type="inferred from homology"/>
<dbReference type="PANTHER" id="PTHR30337">
    <property type="entry name" value="COMPONENT OF ATP-DEPENDENT DSDNA EXONUCLEASE"/>
    <property type="match status" value="1"/>
</dbReference>
<comment type="caution">
    <text evidence="12">The sequence shown here is derived from an EMBL/GenBank/DDBJ whole genome shotgun (WGS) entry which is preliminary data.</text>
</comment>
<evidence type="ECO:0000313" key="12">
    <source>
        <dbReference type="EMBL" id="MDV0447762.1"/>
    </source>
</evidence>
<keyword evidence="7 9" id="KW-0234">DNA repair</keyword>
<dbReference type="GO" id="GO:0008408">
    <property type="term" value="F:3'-5' exonuclease activity"/>
    <property type="evidence" value="ECO:0007669"/>
    <property type="project" value="UniProtKB-UniRule"/>
</dbReference>
<keyword evidence="3 9" id="KW-0255">Endonuclease</keyword>
<feature type="binding site" evidence="9">
    <location>
        <position position="85"/>
    </location>
    <ligand>
        <name>Mn(2+)</name>
        <dbReference type="ChEBI" id="CHEBI:29035"/>
        <label>2</label>
    </ligand>
</feature>
<dbReference type="InterPro" id="IPR032885">
    <property type="entry name" value="Mre11_archaea-type"/>
</dbReference>
<dbReference type="RefSeq" id="WP_338100208.1">
    <property type="nucleotide sequence ID" value="NZ_JAWDKD010000023.1"/>
</dbReference>
<evidence type="ECO:0000259" key="11">
    <source>
        <dbReference type="Pfam" id="PF00149"/>
    </source>
</evidence>
<dbReference type="AlphaFoldDB" id="A0AAE4MJP6"/>
<feature type="active site" description="Proton donor" evidence="9">
    <location>
        <position position="86"/>
    </location>
</feature>
<dbReference type="GO" id="GO:0000403">
    <property type="term" value="F:Y-form DNA binding"/>
    <property type="evidence" value="ECO:0007669"/>
    <property type="project" value="UniProtKB-UniRule"/>
</dbReference>
<feature type="compositionally biased region" description="Basic and acidic residues" evidence="10">
    <location>
        <begin position="436"/>
        <end position="460"/>
    </location>
</feature>
<evidence type="ECO:0000256" key="2">
    <source>
        <dbReference type="ARBA" id="ARBA00022723"/>
    </source>
</evidence>
<accession>A0AAE4MJP6</accession>
<keyword evidence="13" id="KW-1185">Reference proteome</keyword>
<evidence type="ECO:0000256" key="7">
    <source>
        <dbReference type="ARBA" id="ARBA00023204"/>
    </source>
</evidence>
<evidence type="ECO:0000313" key="13">
    <source>
        <dbReference type="Proteomes" id="UP001271789"/>
    </source>
</evidence>
<dbReference type="GO" id="GO:0045027">
    <property type="term" value="F:DNA end binding"/>
    <property type="evidence" value="ECO:0007669"/>
    <property type="project" value="UniProtKB-UniRule"/>
</dbReference>
<keyword evidence="2 9" id="KW-0479">Metal-binding</keyword>
<feature type="binding site" evidence="9">
    <location>
        <position position="50"/>
    </location>
    <ligand>
        <name>Mn(2+)</name>
        <dbReference type="ChEBI" id="CHEBI:29035"/>
        <label>1</label>
    </ligand>
</feature>
<reference evidence="12" key="1">
    <citation type="submission" date="2023-06" db="EMBL/GenBank/DDBJ databases">
        <title>Genome sequence of Methanosarcinaceae archaeon Ag5.</title>
        <authorList>
            <person name="Protasov E."/>
            <person name="Platt K."/>
            <person name="Poehlein A."/>
            <person name="Daniel R."/>
            <person name="Brune A."/>
        </authorList>
    </citation>
    <scope>NUCLEOTIDE SEQUENCE</scope>
    <source>
        <strain evidence="12">Ag5</strain>
    </source>
</reference>
<comment type="cofactor">
    <cofactor evidence="9">
        <name>Mn(2+)</name>
        <dbReference type="ChEBI" id="CHEBI:29035"/>
    </cofactor>
    <text evidence="9">Binds 2 manganese ions per subunit.</text>
</comment>
<dbReference type="Pfam" id="PF00149">
    <property type="entry name" value="Metallophos"/>
    <property type="match status" value="1"/>
</dbReference>
<evidence type="ECO:0000256" key="8">
    <source>
        <dbReference type="ARBA" id="ARBA00023211"/>
    </source>
</evidence>
<evidence type="ECO:0000256" key="4">
    <source>
        <dbReference type="ARBA" id="ARBA00022763"/>
    </source>
</evidence>
<dbReference type="PANTHER" id="PTHR30337:SF0">
    <property type="entry name" value="NUCLEASE SBCCD SUBUNIT D"/>
    <property type="match status" value="1"/>
</dbReference>
<comment type="caution">
    <text evidence="9">Lacks conserved residue(s) required for the propagation of feature annotation.</text>
</comment>
<dbReference type="InterPro" id="IPR004843">
    <property type="entry name" value="Calcineurin-like_PHP"/>
</dbReference>
<sequence length="474" mass="53590">MIQIIHTADTHLGYRQYQNDVRKQDFFDSFAYVADSAVTLGADAVVHAGDLFDSRNPSLEDLVETIAVLRKLKNAGIPFVGIVGNHEGKQNTQWLDLFEGMGLAKRLSEKPYTISKDSVSARIYGIDNLSHPRLSAFDFSVFEPETVPENETVRTYNLLVLHQLLSPLVPMQPMCCGDFLDNISIPFDAALLGDNHKYECQKHNDCWVTYPGSTERCSASEDETRYFNLLTLDEELSITRYMIPTREFLTISVPYGGEQSGYLEAVYAKIDEYAQKIPDAVVFVELLGLKKTLISISEIEEYVLEKGALVVKVGDKRDRYDEEPQRLANVTFQDPDEVVNQNIRMLNLTGAGFLLDNVVRSKEISKSNVDEESENGLKAFLESMDFSAEIRRENYVRDDFSFPETVVKAESENISPIEEEKPETDRFDEAAGGANEDDKPVDLKKQDKQPEPENEKEKKPGQKPKQYTLGDMFG</sequence>
<comment type="function">
    <text evidence="9">Part of the Rad50/Mre11 complex, which is involved in the early steps of DNA double-strand break (DSB) repair. The complex may facilitate opening of the processed DNA ends to aid in the recruitment of HerA and NurA. Mre11 binds to DSB ends and has both double-stranded 3'-5' exonuclease activity and single-stranded endonuclease activity.</text>
</comment>
<evidence type="ECO:0000256" key="9">
    <source>
        <dbReference type="HAMAP-Rule" id="MF_02044"/>
    </source>
</evidence>
<feature type="binding site" evidence="9">
    <location>
        <position position="196"/>
    </location>
    <ligand>
        <name>Mn(2+)</name>
        <dbReference type="ChEBI" id="CHEBI:29035"/>
        <label>1</label>
    </ligand>
</feature>
<dbReference type="SUPFAM" id="SSF56300">
    <property type="entry name" value="Metallo-dependent phosphatases"/>
    <property type="match status" value="1"/>
</dbReference>
<dbReference type="HAMAP" id="MF_02044">
    <property type="entry name" value="Mre11"/>
    <property type="match status" value="1"/>
</dbReference>
<evidence type="ECO:0000256" key="10">
    <source>
        <dbReference type="SAM" id="MobiDB-lite"/>
    </source>
</evidence>
<name>A0AAE4MJP6_9EURY</name>
<gene>
    <name evidence="9" type="primary">mre11</name>
    <name evidence="12" type="ORF">MsAg5_16760</name>
</gene>
<keyword evidence="1 9" id="KW-0540">Nuclease</keyword>
<dbReference type="InterPro" id="IPR029052">
    <property type="entry name" value="Metallo-depent_PP-like"/>
</dbReference>
<dbReference type="GO" id="GO:0004519">
    <property type="term" value="F:endonuclease activity"/>
    <property type="evidence" value="ECO:0007669"/>
    <property type="project" value="UniProtKB-UniRule"/>
</dbReference>
<feature type="binding site" evidence="9">
    <location>
        <position position="50"/>
    </location>
    <ligand>
        <name>Mn(2+)</name>
        <dbReference type="ChEBI" id="CHEBI:29035"/>
        <label>2</label>
    </ligand>
</feature>
<evidence type="ECO:0000256" key="3">
    <source>
        <dbReference type="ARBA" id="ARBA00022759"/>
    </source>
</evidence>
<comment type="subunit">
    <text evidence="9">Homodimer. Forms a heterotetramer composed of two Mre11 subunits and two Rad50 subunits.</text>
</comment>
<keyword evidence="5 9" id="KW-0378">Hydrolase</keyword>
<dbReference type="EMBL" id="JAWDKD010000023">
    <property type="protein sequence ID" value="MDV0447762.1"/>
    <property type="molecule type" value="Genomic_DNA"/>
</dbReference>
<dbReference type="EC" id="3.1.-.-" evidence="9"/>
<evidence type="ECO:0000256" key="6">
    <source>
        <dbReference type="ARBA" id="ARBA00022839"/>
    </source>
</evidence>
<feature type="binding site" evidence="9">
    <location>
        <position position="162"/>
    </location>
    <ligand>
        <name>Mn(2+)</name>
        <dbReference type="ChEBI" id="CHEBI:29035"/>
        <label>2</label>
    </ligand>
</feature>
<evidence type="ECO:0000256" key="5">
    <source>
        <dbReference type="ARBA" id="ARBA00022801"/>
    </source>
</evidence>
<dbReference type="Proteomes" id="UP001271789">
    <property type="component" value="Unassembled WGS sequence"/>
</dbReference>
<dbReference type="Gene3D" id="3.60.21.10">
    <property type="match status" value="1"/>
</dbReference>
<feature type="region of interest" description="Disordered" evidence="10">
    <location>
        <begin position="407"/>
        <end position="474"/>
    </location>
</feature>
<dbReference type="GO" id="GO:0030145">
    <property type="term" value="F:manganese ion binding"/>
    <property type="evidence" value="ECO:0007669"/>
    <property type="project" value="UniProtKB-UniRule"/>
</dbReference>
<dbReference type="InterPro" id="IPR050535">
    <property type="entry name" value="DNA_Repair-Maintenance_Comp"/>
</dbReference>
<keyword evidence="4 9" id="KW-0227">DNA damage</keyword>
<dbReference type="GO" id="GO:0006302">
    <property type="term" value="P:double-strand break repair"/>
    <property type="evidence" value="ECO:0007669"/>
    <property type="project" value="UniProtKB-UniRule"/>
</dbReference>
<dbReference type="InterPro" id="IPR041796">
    <property type="entry name" value="Mre11_N"/>
</dbReference>
<keyword evidence="6 9" id="KW-0269">Exonuclease</keyword>
<dbReference type="CDD" id="cd00840">
    <property type="entry name" value="MPP_Mre11_N"/>
    <property type="match status" value="1"/>
</dbReference>